<feature type="domain" description="Piwi" evidence="1">
    <location>
        <begin position="1"/>
        <end position="54"/>
    </location>
</feature>
<keyword evidence="2" id="KW-0648">Protein biosynthesis</keyword>
<accession>A0A3S3NQG9</accession>
<feature type="non-terminal residue" evidence="2">
    <location>
        <position position="1"/>
    </location>
</feature>
<evidence type="ECO:0000259" key="1">
    <source>
        <dbReference type="PROSITE" id="PS50822"/>
    </source>
</evidence>
<dbReference type="Pfam" id="PF02171">
    <property type="entry name" value="Piwi"/>
    <property type="match status" value="1"/>
</dbReference>
<dbReference type="Proteomes" id="UP000285301">
    <property type="component" value="Unassembled WGS sequence"/>
</dbReference>
<comment type="caution">
    <text evidence="2">The sequence shown here is derived from an EMBL/GenBank/DDBJ whole genome shotgun (WGS) entry which is preliminary data.</text>
</comment>
<dbReference type="OrthoDB" id="6508099at2759"/>
<dbReference type="Gene3D" id="3.30.420.10">
    <property type="entry name" value="Ribonuclease H-like superfamily/Ribonuclease H"/>
    <property type="match status" value="1"/>
</dbReference>
<dbReference type="PANTHER" id="PTHR22891">
    <property type="entry name" value="EUKARYOTIC TRANSLATION INITIATION FACTOR 2C"/>
    <property type="match status" value="1"/>
</dbReference>
<gene>
    <name evidence="2" type="ORF">B4U79_19198</name>
</gene>
<dbReference type="EMBL" id="NCKU01013459">
    <property type="protein sequence ID" value="RWR99825.1"/>
    <property type="molecule type" value="Genomic_DNA"/>
</dbReference>
<dbReference type="SUPFAM" id="SSF53098">
    <property type="entry name" value="Ribonuclease H-like"/>
    <property type="match status" value="1"/>
</dbReference>
<protein>
    <submittedName>
        <fullName evidence="2">Translation initiation factor 2C-like protein</fullName>
    </submittedName>
</protein>
<dbReference type="InterPro" id="IPR003165">
    <property type="entry name" value="Piwi"/>
</dbReference>
<reference evidence="2 3" key="1">
    <citation type="journal article" date="2018" name="Gigascience">
        <title>Genomes of trombidid mites reveal novel predicted allergens and laterally-transferred genes associated with secondary metabolism.</title>
        <authorList>
            <person name="Dong X."/>
            <person name="Chaisiri K."/>
            <person name="Xia D."/>
            <person name="Armstrong S.D."/>
            <person name="Fang Y."/>
            <person name="Donnelly M.J."/>
            <person name="Kadowaki T."/>
            <person name="McGarry J.W."/>
            <person name="Darby A.C."/>
            <person name="Makepeace B.L."/>
        </authorList>
    </citation>
    <scope>NUCLEOTIDE SEQUENCE [LARGE SCALE GENOMIC DNA]</scope>
    <source>
        <strain evidence="2">UoL-WK</strain>
    </source>
</reference>
<evidence type="ECO:0000313" key="2">
    <source>
        <dbReference type="EMBL" id="RWR99825.1"/>
    </source>
</evidence>
<dbReference type="STRING" id="1965070.A0A3S3NQG9"/>
<sequence length="138" mass="15818">KVNFRLGGINTILDYRSKPKYLKERTMVIGIDASHPSPTDRVSRSVAACVASFDDCHTRYFTKIMVQDPFVKVRVENEEKQKLVEEIVKINEMMKSILTKSSMESVSSSGEERLSLAQMQEAVDTWQKSLTKNFSYFI</sequence>
<evidence type="ECO:0000313" key="3">
    <source>
        <dbReference type="Proteomes" id="UP000285301"/>
    </source>
</evidence>
<dbReference type="AlphaFoldDB" id="A0A3S3NQG9"/>
<dbReference type="GO" id="GO:0003743">
    <property type="term" value="F:translation initiation factor activity"/>
    <property type="evidence" value="ECO:0007669"/>
    <property type="project" value="UniProtKB-KW"/>
</dbReference>
<name>A0A3S3NQG9_9ACAR</name>
<proteinExistence type="predicted"/>
<organism evidence="2 3">
    <name type="scientific">Dinothrombium tinctorium</name>
    <dbReference type="NCBI Taxonomy" id="1965070"/>
    <lineage>
        <taxon>Eukaryota</taxon>
        <taxon>Metazoa</taxon>
        <taxon>Ecdysozoa</taxon>
        <taxon>Arthropoda</taxon>
        <taxon>Chelicerata</taxon>
        <taxon>Arachnida</taxon>
        <taxon>Acari</taxon>
        <taxon>Acariformes</taxon>
        <taxon>Trombidiformes</taxon>
        <taxon>Prostigmata</taxon>
        <taxon>Anystina</taxon>
        <taxon>Parasitengona</taxon>
        <taxon>Trombidioidea</taxon>
        <taxon>Trombidiidae</taxon>
        <taxon>Dinothrombium</taxon>
    </lineage>
</organism>
<keyword evidence="2" id="KW-0396">Initiation factor</keyword>
<keyword evidence="3" id="KW-1185">Reference proteome</keyword>
<dbReference type="InterPro" id="IPR036397">
    <property type="entry name" value="RNaseH_sf"/>
</dbReference>
<dbReference type="GO" id="GO:0003676">
    <property type="term" value="F:nucleic acid binding"/>
    <property type="evidence" value="ECO:0007669"/>
    <property type="project" value="InterPro"/>
</dbReference>
<dbReference type="InterPro" id="IPR012337">
    <property type="entry name" value="RNaseH-like_sf"/>
</dbReference>
<dbReference type="PROSITE" id="PS50822">
    <property type="entry name" value="PIWI"/>
    <property type="match status" value="1"/>
</dbReference>